<evidence type="ECO:0000256" key="4">
    <source>
        <dbReference type="ARBA" id="ARBA00022692"/>
    </source>
</evidence>
<feature type="transmembrane region" description="Helical" evidence="8">
    <location>
        <begin position="296"/>
        <end position="319"/>
    </location>
</feature>
<evidence type="ECO:0000256" key="1">
    <source>
        <dbReference type="ARBA" id="ARBA00004651"/>
    </source>
</evidence>
<gene>
    <name evidence="10" type="primary">ydgH</name>
    <name evidence="10" type="ORF">Mal64_10860</name>
</gene>
<feature type="transmembrane region" description="Helical" evidence="8">
    <location>
        <begin position="331"/>
        <end position="351"/>
    </location>
</feature>
<keyword evidence="3" id="KW-1003">Cell membrane</keyword>
<feature type="compositionally biased region" description="Basic and acidic residues" evidence="7">
    <location>
        <begin position="785"/>
        <end position="796"/>
    </location>
</feature>
<dbReference type="InterPro" id="IPR050545">
    <property type="entry name" value="Mycobact_MmpL"/>
</dbReference>
<dbReference type="Pfam" id="PF03176">
    <property type="entry name" value="MMPL"/>
    <property type="match status" value="2"/>
</dbReference>
<comment type="subcellular location">
    <subcellularLocation>
        <location evidence="1">Cell membrane</location>
        <topology evidence="1">Multi-pass membrane protein</topology>
    </subcellularLocation>
</comment>
<evidence type="ECO:0000256" key="5">
    <source>
        <dbReference type="ARBA" id="ARBA00022989"/>
    </source>
</evidence>
<dbReference type="InterPro" id="IPR004869">
    <property type="entry name" value="MMPL_dom"/>
</dbReference>
<evidence type="ECO:0000256" key="6">
    <source>
        <dbReference type="ARBA" id="ARBA00023136"/>
    </source>
</evidence>
<dbReference type="GO" id="GO:0005886">
    <property type="term" value="C:plasma membrane"/>
    <property type="evidence" value="ECO:0007669"/>
    <property type="project" value="UniProtKB-SubCell"/>
</dbReference>
<dbReference type="Proteomes" id="UP000315440">
    <property type="component" value="Unassembled WGS sequence"/>
</dbReference>
<dbReference type="PANTHER" id="PTHR33406:SF6">
    <property type="entry name" value="MEMBRANE PROTEIN YDGH-RELATED"/>
    <property type="match status" value="1"/>
</dbReference>
<feature type="domain" description="Membrane transport protein MMPL" evidence="9">
    <location>
        <begin position="46"/>
        <end position="395"/>
    </location>
</feature>
<dbReference type="EMBL" id="SJPQ01000001">
    <property type="protein sequence ID" value="TWT90691.1"/>
    <property type="molecule type" value="Genomic_DNA"/>
</dbReference>
<evidence type="ECO:0000313" key="10">
    <source>
        <dbReference type="EMBL" id="TWT90691.1"/>
    </source>
</evidence>
<evidence type="ECO:0000256" key="8">
    <source>
        <dbReference type="SAM" id="Phobius"/>
    </source>
</evidence>
<protein>
    <submittedName>
        <fullName evidence="10">Putative membrane protein YdgH</fullName>
    </submittedName>
</protein>
<evidence type="ECO:0000256" key="7">
    <source>
        <dbReference type="SAM" id="MobiDB-lite"/>
    </source>
</evidence>
<dbReference type="Gene3D" id="1.20.1640.10">
    <property type="entry name" value="Multidrug efflux transporter AcrB transmembrane domain"/>
    <property type="match status" value="2"/>
</dbReference>
<dbReference type="OrthoDB" id="9782006at2"/>
<feature type="domain" description="Membrane transport protein MMPL" evidence="9">
    <location>
        <begin position="425"/>
        <end position="769"/>
    </location>
</feature>
<organism evidence="10 11">
    <name type="scientific">Pseudobythopirellula maris</name>
    <dbReference type="NCBI Taxonomy" id="2527991"/>
    <lineage>
        <taxon>Bacteria</taxon>
        <taxon>Pseudomonadati</taxon>
        <taxon>Planctomycetota</taxon>
        <taxon>Planctomycetia</taxon>
        <taxon>Pirellulales</taxon>
        <taxon>Lacipirellulaceae</taxon>
        <taxon>Pseudobythopirellula</taxon>
    </lineage>
</organism>
<evidence type="ECO:0000313" key="11">
    <source>
        <dbReference type="Proteomes" id="UP000315440"/>
    </source>
</evidence>
<feature type="region of interest" description="Disordered" evidence="7">
    <location>
        <begin position="776"/>
        <end position="808"/>
    </location>
</feature>
<feature type="transmembrane region" description="Helical" evidence="8">
    <location>
        <begin position="396"/>
        <end position="416"/>
    </location>
</feature>
<feature type="transmembrane region" description="Helical" evidence="8">
    <location>
        <begin position="630"/>
        <end position="654"/>
    </location>
</feature>
<feature type="transmembrane region" description="Helical" evidence="8">
    <location>
        <begin position="666"/>
        <end position="684"/>
    </location>
</feature>
<feature type="transmembrane region" description="Helical" evidence="8">
    <location>
        <begin position="12"/>
        <end position="32"/>
    </location>
</feature>
<evidence type="ECO:0000256" key="2">
    <source>
        <dbReference type="ARBA" id="ARBA00010157"/>
    </source>
</evidence>
<dbReference type="AlphaFoldDB" id="A0A5C5ZUW2"/>
<proteinExistence type="inferred from homology"/>
<dbReference type="PANTHER" id="PTHR33406">
    <property type="entry name" value="MEMBRANE PROTEIN MJ1562-RELATED"/>
    <property type="match status" value="1"/>
</dbReference>
<sequence length="808" mass="87772">MSLKWLANLINRHWALVLIAWVVMVVVLKLVAPSWDSIAKDGDLDYLPKEVTSLQGQELLREAFPNEKAKSQAVLALSRNGGELQPEDRAFGLKLSKTLANTDTLPLVDVWDEKTQVVGGMLVAPQNKAVMVVVRLTNGLMDVDNVRLLEIVHGVVDGMESERPDGLEVSISGSAMIGGDMRSSIEESLSNTERTTVLLVLVCLVAIYRAPLLVLVPLATIAVSMSVANDVVALLADNFGPDDYAWSDFKIFTTTKIFVVVILFGAGTDFCLFLISRFKEELVEGAEPGEAPGRALLNVSGALAGSAFTTILGLSTMAFAQYGKFVSSGPIIAVCLFFALLACMSFAPALLRAFGKQVFWPFGLKLLETEHVGETPAENGFWAWVSDQVMRRPTTILLLSAWLVAPFIFIGLRVGVTHDFMADLAPDRTSVVGAEKLREYFSQGVIAPMTVVAELPEDSEVDLGSSDGRYTIARLHTRLLDQEAVDDVRSVYLPTGGDPRHRRTLGGGGLQDLTAAGSPITAEAFVSQTEPYAGKVTQVSVLLNLNPFSKAARDAMPGLHASLKEFAKEQTIDGEPNPWHGARFELVGTTPGMRDLEVVTNSDRWRIQILTVIAVYLVLIFLLRKPFVCAYMILTVLLSYWATLGMTEIFFEWLYGDTFRGLDWKVPIFLFVILIAVGQDYNIYLATRVFEEQARLGARRGLRRAIVTTGGIITSCGVIMAGTFFSMATGTLRGMAELGFALALGVVLDTFFVRTVVVPSFFALLARVQEPLPLEGAAEPGGQHASDRKAGVKLRGDGSTAGHRASAS</sequence>
<keyword evidence="11" id="KW-1185">Reference proteome</keyword>
<feature type="transmembrane region" description="Helical" evidence="8">
    <location>
        <begin position="197"/>
        <end position="223"/>
    </location>
</feature>
<feature type="transmembrane region" description="Helical" evidence="8">
    <location>
        <begin position="257"/>
        <end position="275"/>
    </location>
</feature>
<feature type="transmembrane region" description="Helical" evidence="8">
    <location>
        <begin position="705"/>
        <end position="728"/>
    </location>
</feature>
<comment type="similarity">
    <text evidence="2">Belongs to the resistance-nodulation-cell division (RND) (TC 2.A.6) family. MmpL subfamily.</text>
</comment>
<keyword evidence="6 8" id="KW-0472">Membrane</keyword>
<dbReference type="SUPFAM" id="SSF82866">
    <property type="entry name" value="Multidrug efflux transporter AcrB transmembrane domain"/>
    <property type="match status" value="2"/>
</dbReference>
<evidence type="ECO:0000259" key="9">
    <source>
        <dbReference type="Pfam" id="PF03176"/>
    </source>
</evidence>
<feature type="transmembrane region" description="Helical" evidence="8">
    <location>
        <begin position="605"/>
        <end position="623"/>
    </location>
</feature>
<feature type="transmembrane region" description="Helical" evidence="8">
    <location>
        <begin position="740"/>
        <end position="765"/>
    </location>
</feature>
<comment type="caution">
    <text evidence="10">The sequence shown here is derived from an EMBL/GenBank/DDBJ whole genome shotgun (WGS) entry which is preliminary data.</text>
</comment>
<keyword evidence="5 8" id="KW-1133">Transmembrane helix</keyword>
<keyword evidence="4 8" id="KW-0812">Transmembrane</keyword>
<accession>A0A5C5ZUW2</accession>
<name>A0A5C5ZUW2_9BACT</name>
<dbReference type="RefSeq" id="WP_146397790.1">
    <property type="nucleotide sequence ID" value="NZ_SJPQ01000001.1"/>
</dbReference>
<reference evidence="10 11" key="1">
    <citation type="submission" date="2019-02" db="EMBL/GenBank/DDBJ databases">
        <title>Deep-cultivation of Planctomycetes and their phenomic and genomic characterization uncovers novel biology.</title>
        <authorList>
            <person name="Wiegand S."/>
            <person name="Jogler M."/>
            <person name="Boedeker C."/>
            <person name="Pinto D."/>
            <person name="Vollmers J."/>
            <person name="Rivas-Marin E."/>
            <person name="Kohn T."/>
            <person name="Peeters S.H."/>
            <person name="Heuer A."/>
            <person name="Rast P."/>
            <person name="Oberbeckmann S."/>
            <person name="Bunk B."/>
            <person name="Jeske O."/>
            <person name="Meyerdierks A."/>
            <person name="Storesund J.E."/>
            <person name="Kallscheuer N."/>
            <person name="Luecker S."/>
            <person name="Lage O.M."/>
            <person name="Pohl T."/>
            <person name="Merkel B.J."/>
            <person name="Hornburger P."/>
            <person name="Mueller R.-W."/>
            <person name="Bruemmer F."/>
            <person name="Labrenz M."/>
            <person name="Spormann A.M."/>
            <person name="Op Den Camp H."/>
            <person name="Overmann J."/>
            <person name="Amann R."/>
            <person name="Jetten M.S.M."/>
            <person name="Mascher T."/>
            <person name="Medema M.H."/>
            <person name="Devos D.P."/>
            <person name="Kaster A.-K."/>
            <person name="Ovreas L."/>
            <person name="Rohde M."/>
            <person name="Galperin M.Y."/>
            <person name="Jogler C."/>
        </authorList>
    </citation>
    <scope>NUCLEOTIDE SEQUENCE [LARGE SCALE GENOMIC DNA]</scope>
    <source>
        <strain evidence="10 11">Mal64</strain>
    </source>
</reference>
<evidence type="ECO:0000256" key="3">
    <source>
        <dbReference type="ARBA" id="ARBA00022475"/>
    </source>
</evidence>